<organism evidence="2 3">
    <name type="scientific">Boletus edulis BED1</name>
    <dbReference type="NCBI Taxonomy" id="1328754"/>
    <lineage>
        <taxon>Eukaryota</taxon>
        <taxon>Fungi</taxon>
        <taxon>Dikarya</taxon>
        <taxon>Basidiomycota</taxon>
        <taxon>Agaricomycotina</taxon>
        <taxon>Agaricomycetes</taxon>
        <taxon>Agaricomycetidae</taxon>
        <taxon>Boletales</taxon>
        <taxon>Boletineae</taxon>
        <taxon>Boletaceae</taxon>
        <taxon>Boletoideae</taxon>
        <taxon>Boletus</taxon>
    </lineage>
</organism>
<protein>
    <recommendedName>
        <fullName evidence="1">DUF6570 domain-containing protein</fullName>
    </recommendedName>
</protein>
<reference evidence="2" key="2">
    <citation type="journal article" date="2020" name="Nat. Commun.">
        <title>Large-scale genome sequencing of mycorrhizal fungi provides insights into the early evolution of symbiotic traits.</title>
        <authorList>
            <person name="Miyauchi S."/>
            <person name="Kiss E."/>
            <person name="Kuo A."/>
            <person name="Drula E."/>
            <person name="Kohler A."/>
            <person name="Sanchez-Garcia M."/>
            <person name="Morin E."/>
            <person name="Andreopoulos B."/>
            <person name="Barry K.W."/>
            <person name="Bonito G."/>
            <person name="Buee M."/>
            <person name="Carver A."/>
            <person name="Chen C."/>
            <person name="Cichocki N."/>
            <person name="Clum A."/>
            <person name="Culley D."/>
            <person name="Crous P.W."/>
            <person name="Fauchery L."/>
            <person name="Girlanda M."/>
            <person name="Hayes R.D."/>
            <person name="Keri Z."/>
            <person name="LaButti K."/>
            <person name="Lipzen A."/>
            <person name="Lombard V."/>
            <person name="Magnuson J."/>
            <person name="Maillard F."/>
            <person name="Murat C."/>
            <person name="Nolan M."/>
            <person name="Ohm R.A."/>
            <person name="Pangilinan J."/>
            <person name="Pereira M.F."/>
            <person name="Perotto S."/>
            <person name="Peter M."/>
            <person name="Pfister S."/>
            <person name="Riley R."/>
            <person name="Sitrit Y."/>
            <person name="Stielow J.B."/>
            <person name="Szollosi G."/>
            <person name="Zifcakova L."/>
            <person name="Stursova M."/>
            <person name="Spatafora J.W."/>
            <person name="Tedersoo L."/>
            <person name="Vaario L.M."/>
            <person name="Yamada A."/>
            <person name="Yan M."/>
            <person name="Wang P."/>
            <person name="Xu J."/>
            <person name="Bruns T."/>
            <person name="Baldrian P."/>
            <person name="Vilgalys R."/>
            <person name="Dunand C."/>
            <person name="Henrissat B."/>
            <person name="Grigoriev I.V."/>
            <person name="Hibbett D."/>
            <person name="Nagy L.G."/>
            <person name="Martin F.M."/>
        </authorList>
    </citation>
    <scope>NUCLEOTIDE SEQUENCE</scope>
    <source>
        <strain evidence="2">BED1</strain>
    </source>
</reference>
<name>A0AAD4BVG2_BOLED</name>
<proteinExistence type="predicted"/>
<gene>
    <name evidence="2" type="ORF">L210DRAFT_3398862</name>
</gene>
<evidence type="ECO:0000313" key="3">
    <source>
        <dbReference type="Proteomes" id="UP001194468"/>
    </source>
</evidence>
<dbReference type="InterPro" id="IPR046700">
    <property type="entry name" value="DUF6570"/>
</dbReference>
<keyword evidence="3" id="KW-1185">Reference proteome</keyword>
<evidence type="ECO:0000259" key="1">
    <source>
        <dbReference type="Pfam" id="PF20209"/>
    </source>
</evidence>
<evidence type="ECO:0000313" key="2">
    <source>
        <dbReference type="EMBL" id="KAF8441324.1"/>
    </source>
</evidence>
<reference evidence="2" key="1">
    <citation type="submission" date="2019-10" db="EMBL/GenBank/DDBJ databases">
        <authorList>
            <consortium name="DOE Joint Genome Institute"/>
            <person name="Kuo A."/>
            <person name="Miyauchi S."/>
            <person name="Kiss E."/>
            <person name="Drula E."/>
            <person name="Kohler A."/>
            <person name="Sanchez-Garcia M."/>
            <person name="Andreopoulos B."/>
            <person name="Barry K.W."/>
            <person name="Bonito G."/>
            <person name="Buee M."/>
            <person name="Carver A."/>
            <person name="Chen C."/>
            <person name="Cichocki N."/>
            <person name="Clum A."/>
            <person name="Culley D."/>
            <person name="Crous P.W."/>
            <person name="Fauchery L."/>
            <person name="Girlanda M."/>
            <person name="Hayes R."/>
            <person name="Keri Z."/>
            <person name="LaButti K."/>
            <person name="Lipzen A."/>
            <person name="Lombard V."/>
            <person name="Magnuson J."/>
            <person name="Maillard F."/>
            <person name="Morin E."/>
            <person name="Murat C."/>
            <person name="Nolan M."/>
            <person name="Ohm R."/>
            <person name="Pangilinan J."/>
            <person name="Pereira M."/>
            <person name="Perotto S."/>
            <person name="Peter M."/>
            <person name="Riley R."/>
            <person name="Sitrit Y."/>
            <person name="Stielow B."/>
            <person name="Szollosi G."/>
            <person name="Zifcakova L."/>
            <person name="Stursova M."/>
            <person name="Spatafora J.W."/>
            <person name="Tedersoo L."/>
            <person name="Vaario L.-M."/>
            <person name="Yamada A."/>
            <person name="Yan M."/>
            <person name="Wang P."/>
            <person name="Xu J."/>
            <person name="Bruns T."/>
            <person name="Baldrian P."/>
            <person name="Vilgalys R."/>
            <person name="Henrissat B."/>
            <person name="Grigoriev I.V."/>
            <person name="Hibbett D."/>
            <person name="Nagy L.G."/>
            <person name="Martin F.M."/>
        </authorList>
    </citation>
    <scope>NUCLEOTIDE SEQUENCE</scope>
    <source>
        <strain evidence="2">BED1</strain>
    </source>
</reference>
<feature type="domain" description="DUF6570" evidence="1">
    <location>
        <begin position="30"/>
        <end position="175"/>
    </location>
</feature>
<accession>A0AAD4BVG2</accession>
<comment type="caution">
    <text evidence="2">The sequence shown here is derived from an EMBL/GenBank/DDBJ whole genome shotgun (WGS) entry which is preliminary data.</text>
</comment>
<dbReference type="Pfam" id="PF20209">
    <property type="entry name" value="DUF6570"/>
    <property type="match status" value="1"/>
</dbReference>
<dbReference type="EMBL" id="WHUW01000010">
    <property type="protein sequence ID" value="KAF8441324.1"/>
    <property type="molecule type" value="Genomic_DNA"/>
</dbReference>
<sequence>MLVLSESITGEGAEGKGWVCNECLRALKTNTIPKFALANNMWIGQVPHELAILTLPEQLLISRHYPRCYVVKLYPRDGRGSNPELLQRGMAGNVTLYNMNTGAIVEMLEGQLMPQPAMQLASVLAITYIGSRKLPKAWLKSTFRVWRSKVHEALVWLKANNEMFRDIAISPERINALPVTIATK</sequence>
<dbReference type="Proteomes" id="UP001194468">
    <property type="component" value="Unassembled WGS sequence"/>
</dbReference>
<dbReference type="AlphaFoldDB" id="A0AAD4BVG2"/>